<evidence type="ECO:0000313" key="3">
    <source>
        <dbReference type="Proteomes" id="UP001498421"/>
    </source>
</evidence>
<comment type="caution">
    <text evidence="2">The sequence shown here is derived from an EMBL/GenBank/DDBJ whole genome shotgun (WGS) entry which is preliminary data.</text>
</comment>
<gene>
    <name evidence="2" type="ORF">QQZ08_005851</name>
</gene>
<feature type="region of interest" description="Disordered" evidence="1">
    <location>
        <begin position="1"/>
        <end position="20"/>
    </location>
</feature>
<sequence>MSLKPDAKNPANAQTCSAGSKAAASRRGLAQKFLGFTSSLTAHVNNVGQDCSVVLDFANGYAIARHHQHKSHGNRIVISLRSEAQPQLEHLDACMSQAAVA</sequence>
<dbReference type="EMBL" id="JAZAVK010000051">
    <property type="protein sequence ID" value="KAK7427576.1"/>
    <property type="molecule type" value="Genomic_DNA"/>
</dbReference>
<name>A0ABR1I3Z1_9HYPO</name>
<dbReference type="Proteomes" id="UP001498421">
    <property type="component" value="Unassembled WGS sequence"/>
</dbReference>
<reference evidence="2 3" key="1">
    <citation type="journal article" date="2025" name="Microbiol. Resour. Announc.">
        <title>Draft genome sequences for Neonectria magnoliae and Neonectria punicea, canker pathogens of Liriodendron tulipifera and Acer saccharum in West Virginia.</title>
        <authorList>
            <person name="Petronek H.M."/>
            <person name="Kasson M.T."/>
            <person name="Metheny A.M."/>
            <person name="Stauder C.M."/>
            <person name="Lovett B."/>
            <person name="Lynch S.C."/>
            <person name="Garnas J.R."/>
            <person name="Kasson L.R."/>
            <person name="Stajich J.E."/>
        </authorList>
    </citation>
    <scope>NUCLEOTIDE SEQUENCE [LARGE SCALE GENOMIC DNA]</scope>
    <source>
        <strain evidence="2 3">NRRL 64651</strain>
    </source>
</reference>
<protein>
    <submittedName>
        <fullName evidence="2">Uncharacterized protein</fullName>
    </submittedName>
</protein>
<keyword evidence="3" id="KW-1185">Reference proteome</keyword>
<evidence type="ECO:0000313" key="2">
    <source>
        <dbReference type="EMBL" id="KAK7427576.1"/>
    </source>
</evidence>
<accession>A0ABR1I3Z1</accession>
<organism evidence="2 3">
    <name type="scientific">Neonectria magnoliae</name>
    <dbReference type="NCBI Taxonomy" id="2732573"/>
    <lineage>
        <taxon>Eukaryota</taxon>
        <taxon>Fungi</taxon>
        <taxon>Dikarya</taxon>
        <taxon>Ascomycota</taxon>
        <taxon>Pezizomycotina</taxon>
        <taxon>Sordariomycetes</taxon>
        <taxon>Hypocreomycetidae</taxon>
        <taxon>Hypocreales</taxon>
        <taxon>Nectriaceae</taxon>
        <taxon>Neonectria</taxon>
    </lineage>
</organism>
<evidence type="ECO:0000256" key="1">
    <source>
        <dbReference type="SAM" id="MobiDB-lite"/>
    </source>
</evidence>
<proteinExistence type="predicted"/>